<dbReference type="EMBL" id="OU895877">
    <property type="protein sequence ID" value="CAG9798319.1"/>
    <property type="molecule type" value="Genomic_DNA"/>
</dbReference>
<dbReference type="AlphaFoldDB" id="A0A9N9WJY9"/>
<keyword evidence="7" id="KW-1185">Reference proteome</keyword>
<evidence type="ECO:0000256" key="5">
    <source>
        <dbReference type="SAM" id="SignalP"/>
    </source>
</evidence>
<dbReference type="GO" id="GO:0005576">
    <property type="term" value="C:extracellular region"/>
    <property type="evidence" value="ECO:0007669"/>
    <property type="project" value="UniProtKB-SubCell"/>
</dbReference>
<dbReference type="Gene3D" id="1.10.238.270">
    <property type="match status" value="1"/>
</dbReference>
<dbReference type="OrthoDB" id="8118963at2759"/>
<dbReference type="Proteomes" id="UP001153620">
    <property type="component" value="Chromosome 1"/>
</dbReference>
<proteinExistence type="inferred from homology"/>
<dbReference type="PANTHER" id="PTHR21066:SF9">
    <property type="entry name" value="ODORANT-BINDING PROTEIN 59A"/>
    <property type="match status" value="1"/>
</dbReference>
<dbReference type="PANTHER" id="PTHR21066">
    <property type="entry name" value="ODORANT-BINDING PROTEIN 59A-RELATED"/>
    <property type="match status" value="1"/>
</dbReference>
<gene>
    <name evidence="6" type="ORF">CHIRRI_LOCUS1303</name>
</gene>
<keyword evidence="3" id="KW-0813">Transport</keyword>
<reference evidence="6" key="2">
    <citation type="submission" date="2022-10" db="EMBL/GenBank/DDBJ databases">
        <authorList>
            <consortium name="ENA_rothamsted_submissions"/>
            <consortium name="culmorum"/>
            <person name="King R."/>
        </authorList>
    </citation>
    <scope>NUCLEOTIDE SEQUENCE</scope>
</reference>
<sequence>MKTIQLFLVTICVAVAVSHPGGGHDEKFKEKHKKMMECHEQTKALGQCCEFPKPKEEESECKTEHLMGIETKEKKEQGKAFMCFMDCEFKSKGFIEGKEVKWDKIKEYGEAHKEDAPGFDEVGNSALEFCEKTFNEKMEKFKNMKHDKPPKDKEDKDGKDGKHCGFMAVGITGCLGGYVTRNCPDDKWKNTDECNAVKANSTSIEECMA</sequence>
<keyword evidence="4" id="KW-0964">Secreted</keyword>
<reference evidence="6" key="1">
    <citation type="submission" date="2022-01" db="EMBL/GenBank/DDBJ databases">
        <authorList>
            <person name="King R."/>
        </authorList>
    </citation>
    <scope>NUCLEOTIDE SEQUENCE</scope>
</reference>
<protein>
    <submittedName>
        <fullName evidence="6">Uncharacterized protein</fullName>
    </submittedName>
</protein>
<keyword evidence="5" id="KW-0732">Signal</keyword>
<evidence type="ECO:0000256" key="2">
    <source>
        <dbReference type="ARBA" id="ARBA00008098"/>
    </source>
</evidence>
<comment type="similarity">
    <text evidence="2">Belongs to the PBP/GOBP family.</text>
</comment>
<dbReference type="InterPro" id="IPR052295">
    <property type="entry name" value="Odorant-binding_protein"/>
</dbReference>
<feature type="signal peptide" evidence="5">
    <location>
        <begin position="1"/>
        <end position="18"/>
    </location>
</feature>
<feature type="chain" id="PRO_5040468163" evidence="5">
    <location>
        <begin position="19"/>
        <end position="209"/>
    </location>
</feature>
<comment type="subcellular location">
    <subcellularLocation>
        <location evidence="1">Secreted</location>
    </subcellularLocation>
</comment>
<evidence type="ECO:0000256" key="4">
    <source>
        <dbReference type="ARBA" id="ARBA00022525"/>
    </source>
</evidence>
<name>A0A9N9WJY9_9DIPT</name>
<evidence type="ECO:0000256" key="3">
    <source>
        <dbReference type="ARBA" id="ARBA00022448"/>
    </source>
</evidence>
<evidence type="ECO:0000256" key="1">
    <source>
        <dbReference type="ARBA" id="ARBA00004613"/>
    </source>
</evidence>
<evidence type="ECO:0000313" key="7">
    <source>
        <dbReference type="Proteomes" id="UP001153620"/>
    </source>
</evidence>
<organism evidence="6 7">
    <name type="scientific">Chironomus riparius</name>
    <dbReference type="NCBI Taxonomy" id="315576"/>
    <lineage>
        <taxon>Eukaryota</taxon>
        <taxon>Metazoa</taxon>
        <taxon>Ecdysozoa</taxon>
        <taxon>Arthropoda</taxon>
        <taxon>Hexapoda</taxon>
        <taxon>Insecta</taxon>
        <taxon>Pterygota</taxon>
        <taxon>Neoptera</taxon>
        <taxon>Endopterygota</taxon>
        <taxon>Diptera</taxon>
        <taxon>Nematocera</taxon>
        <taxon>Chironomoidea</taxon>
        <taxon>Chironomidae</taxon>
        <taxon>Chironominae</taxon>
        <taxon>Chironomus</taxon>
    </lineage>
</organism>
<accession>A0A9N9WJY9</accession>
<evidence type="ECO:0000313" key="6">
    <source>
        <dbReference type="EMBL" id="CAG9798319.1"/>
    </source>
</evidence>